<evidence type="ECO:0000256" key="2">
    <source>
        <dbReference type="ARBA" id="ARBA00023015"/>
    </source>
</evidence>
<proteinExistence type="inferred from homology"/>
<dbReference type="NCBIfam" id="TIGR02937">
    <property type="entry name" value="sigma70-ECF"/>
    <property type="match status" value="1"/>
</dbReference>
<dbReference type="Pfam" id="PF08281">
    <property type="entry name" value="Sigma70_r4_2"/>
    <property type="match status" value="1"/>
</dbReference>
<dbReference type="InterPro" id="IPR039425">
    <property type="entry name" value="RNA_pol_sigma-70-like"/>
</dbReference>
<comment type="caution">
    <text evidence="7">The sequence shown here is derived from an EMBL/GenBank/DDBJ whole genome shotgun (WGS) entry which is preliminary data.</text>
</comment>
<keyword evidence="3" id="KW-0731">Sigma factor</keyword>
<dbReference type="PANTHER" id="PTHR43133:SF46">
    <property type="entry name" value="RNA POLYMERASE SIGMA-70 FACTOR ECF SUBFAMILY"/>
    <property type="match status" value="1"/>
</dbReference>
<dbReference type="Gene3D" id="1.10.10.10">
    <property type="entry name" value="Winged helix-like DNA-binding domain superfamily/Winged helix DNA-binding domain"/>
    <property type="match status" value="1"/>
</dbReference>
<sequence>MEGTGSKNEIIAEYYSRHYEELKNFVGKRLAFDEATEDIVQNVFLRLLSSHKMITEVTLPCLVYTTARNLICDFWRHRRTIEEYEHYIISGDVRQTFGADAESVYSAHEITNLLEQGIARLTDKQQAVYSLNIYEGLRVSEISKRLGINYKSAENGLGIARKEVRSYIRKELRMAE</sequence>
<dbReference type="Pfam" id="PF04542">
    <property type="entry name" value="Sigma70_r2"/>
    <property type="match status" value="1"/>
</dbReference>
<dbReference type="InterPro" id="IPR036388">
    <property type="entry name" value="WH-like_DNA-bd_sf"/>
</dbReference>
<feature type="domain" description="RNA polymerase sigma-70 region 2" evidence="5">
    <location>
        <begin position="15"/>
        <end position="79"/>
    </location>
</feature>
<dbReference type="AlphaFoldDB" id="A0AAQ1UGJ3"/>
<evidence type="ECO:0000256" key="1">
    <source>
        <dbReference type="ARBA" id="ARBA00010641"/>
    </source>
</evidence>
<reference evidence="7 8" key="1">
    <citation type="submission" date="2018-06" db="EMBL/GenBank/DDBJ databases">
        <authorList>
            <consortium name="Pathogen Informatics"/>
            <person name="Doyle S."/>
        </authorList>
    </citation>
    <scope>NUCLEOTIDE SEQUENCE [LARGE SCALE GENOMIC DNA]</scope>
    <source>
        <strain evidence="7 8">NCTC13063</strain>
    </source>
</reference>
<gene>
    <name evidence="7" type="primary">fecI_1</name>
    <name evidence="7" type="ORF">NCTC13063_00462</name>
</gene>
<keyword evidence="2" id="KW-0805">Transcription regulation</keyword>
<evidence type="ECO:0000259" key="6">
    <source>
        <dbReference type="Pfam" id="PF08281"/>
    </source>
</evidence>
<dbReference type="InterPro" id="IPR013324">
    <property type="entry name" value="RNA_pol_sigma_r3/r4-like"/>
</dbReference>
<dbReference type="GO" id="GO:0003677">
    <property type="term" value="F:DNA binding"/>
    <property type="evidence" value="ECO:0007669"/>
    <property type="project" value="InterPro"/>
</dbReference>
<dbReference type="GeneID" id="93536686"/>
<dbReference type="Gene3D" id="1.10.1740.10">
    <property type="match status" value="1"/>
</dbReference>
<dbReference type="GO" id="GO:0016987">
    <property type="term" value="F:sigma factor activity"/>
    <property type="evidence" value="ECO:0007669"/>
    <property type="project" value="UniProtKB-KW"/>
</dbReference>
<feature type="domain" description="RNA polymerase sigma factor 70 region 4 type 2" evidence="6">
    <location>
        <begin position="113"/>
        <end position="162"/>
    </location>
</feature>
<evidence type="ECO:0000259" key="5">
    <source>
        <dbReference type="Pfam" id="PF04542"/>
    </source>
</evidence>
<evidence type="ECO:0000256" key="3">
    <source>
        <dbReference type="ARBA" id="ARBA00023082"/>
    </source>
</evidence>
<dbReference type="InterPro" id="IPR007627">
    <property type="entry name" value="RNA_pol_sigma70_r2"/>
</dbReference>
<dbReference type="PANTHER" id="PTHR43133">
    <property type="entry name" value="RNA POLYMERASE ECF-TYPE SIGMA FACTO"/>
    <property type="match status" value="1"/>
</dbReference>
<dbReference type="SUPFAM" id="SSF88946">
    <property type="entry name" value="Sigma2 domain of RNA polymerase sigma factors"/>
    <property type="match status" value="1"/>
</dbReference>
<name>A0AAQ1UGJ3_9BACT</name>
<dbReference type="RefSeq" id="WP_004341934.1">
    <property type="nucleotide sequence ID" value="NZ_CAUUQQ010000041.1"/>
</dbReference>
<dbReference type="InterPro" id="IPR014284">
    <property type="entry name" value="RNA_pol_sigma-70_dom"/>
</dbReference>
<protein>
    <submittedName>
        <fullName evidence="7">Probable RNA polymerase sigma factor fecI</fullName>
    </submittedName>
</protein>
<organism evidence="7 8">
    <name type="scientific">Segatella buccae</name>
    <dbReference type="NCBI Taxonomy" id="28126"/>
    <lineage>
        <taxon>Bacteria</taxon>
        <taxon>Pseudomonadati</taxon>
        <taxon>Bacteroidota</taxon>
        <taxon>Bacteroidia</taxon>
        <taxon>Bacteroidales</taxon>
        <taxon>Prevotellaceae</taxon>
        <taxon>Segatella</taxon>
    </lineage>
</organism>
<accession>A0AAQ1UGJ3</accession>
<evidence type="ECO:0000256" key="4">
    <source>
        <dbReference type="ARBA" id="ARBA00023163"/>
    </source>
</evidence>
<keyword evidence="4" id="KW-0804">Transcription</keyword>
<dbReference type="Proteomes" id="UP000255283">
    <property type="component" value="Unassembled WGS sequence"/>
</dbReference>
<evidence type="ECO:0000313" key="8">
    <source>
        <dbReference type="Proteomes" id="UP000255283"/>
    </source>
</evidence>
<dbReference type="GO" id="GO:0006352">
    <property type="term" value="P:DNA-templated transcription initiation"/>
    <property type="evidence" value="ECO:0007669"/>
    <property type="project" value="InterPro"/>
</dbReference>
<evidence type="ECO:0000313" key="7">
    <source>
        <dbReference type="EMBL" id="SUB79204.1"/>
    </source>
</evidence>
<dbReference type="EMBL" id="UGTJ01000001">
    <property type="protein sequence ID" value="SUB79204.1"/>
    <property type="molecule type" value="Genomic_DNA"/>
</dbReference>
<comment type="similarity">
    <text evidence="1">Belongs to the sigma-70 factor family. ECF subfamily.</text>
</comment>
<dbReference type="InterPro" id="IPR013325">
    <property type="entry name" value="RNA_pol_sigma_r2"/>
</dbReference>
<dbReference type="SUPFAM" id="SSF88659">
    <property type="entry name" value="Sigma3 and sigma4 domains of RNA polymerase sigma factors"/>
    <property type="match status" value="1"/>
</dbReference>
<dbReference type="InterPro" id="IPR013249">
    <property type="entry name" value="RNA_pol_sigma70_r4_t2"/>
</dbReference>